<organism evidence="7 8">
    <name type="scientific">Geosporobacter ferrireducens</name>
    <dbReference type="NCBI Taxonomy" id="1424294"/>
    <lineage>
        <taxon>Bacteria</taxon>
        <taxon>Bacillati</taxon>
        <taxon>Bacillota</taxon>
        <taxon>Clostridia</taxon>
        <taxon>Peptostreptococcales</taxon>
        <taxon>Thermotaleaceae</taxon>
        <taxon>Geosporobacter</taxon>
    </lineage>
</organism>
<dbReference type="PANTHER" id="PTHR10806:SF6">
    <property type="entry name" value="SIGNAL PEPTIDASE COMPLEX CATALYTIC SUBUNIT SEC11"/>
    <property type="match status" value="1"/>
</dbReference>
<dbReference type="AlphaFoldDB" id="A0A1D8GGZ7"/>
<feature type="transmembrane region" description="Helical" evidence="6">
    <location>
        <begin position="12"/>
        <end position="31"/>
    </location>
</feature>
<evidence type="ECO:0000256" key="6">
    <source>
        <dbReference type="SAM" id="Phobius"/>
    </source>
</evidence>
<keyword evidence="8" id="KW-1185">Reference proteome</keyword>
<evidence type="ECO:0000256" key="1">
    <source>
        <dbReference type="ARBA" id="ARBA00004370"/>
    </source>
</evidence>
<dbReference type="InterPro" id="IPR036286">
    <property type="entry name" value="LexA/Signal_pep-like_sf"/>
</dbReference>
<keyword evidence="3 6" id="KW-1133">Transmembrane helix</keyword>
<dbReference type="PANTHER" id="PTHR10806">
    <property type="entry name" value="SIGNAL PEPTIDASE COMPLEX CATALYTIC SUBUNIT SEC11"/>
    <property type="match status" value="1"/>
</dbReference>
<evidence type="ECO:0000313" key="8">
    <source>
        <dbReference type="Proteomes" id="UP000095743"/>
    </source>
</evidence>
<dbReference type="EC" id="3.4.21.89" evidence="5"/>
<accession>A0A1D8GGZ7</accession>
<feature type="transmembrane region" description="Helical" evidence="6">
    <location>
        <begin position="149"/>
        <end position="170"/>
    </location>
</feature>
<dbReference type="STRING" id="1424294.Gferi_11620"/>
<dbReference type="RefSeq" id="WP_069976647.1">
    <property type="nucleotide sequence ID" value="NZ_CP017269.1"/>
</dbReference>
<dbReference type="InterPro" id="IPR001733">
    <property type="entry name" value="Peptidase_S26B"/>
</dbReference>
<comment type="subcellular location">
    <subcellularLocation>
        <location evidence="1">Membrane</location>
    </subcellularLocation>
</comment>
<dbReference type="OrthoDB" id="1648066at2"/>
<dbReference type="NCBIfam" id="TIGR02228">
    <property type="entry name" value="sigpep_I_arch"/>
    <property type="match status" value="1"/>
</dbReference>
<dbReference type="KEGG" id="gfe:Gferi_11620"/>
<evidence type="ECO:0000256" key="2">
    <source>
        <dbReference type="ARBA" id="ARBA00022692"/>
    </source>
</evidence>
<dbReference type="GO" id="GO:0009003">
    <property type="term" value="F:signal peptidase activity"/>
    <property type="evidence" value="ECO:0007669"/>
    <property type="project" value="UniProtKB-EC"/>
</dbReference>
<keyword evidence="2 6" id="KW-0812">Transmembrane</keyword>
<dbReference type="EMBL" id="CP017269">
    <property type="protein sequence ID" value="AOT70185.1"/>
    <property type="molecule type" value="Genomic_DNA"/>
</dbReference>
<proteinExistence type="predicted"/>
<name>A0A1D8GGZ7_9FIRM</name>
<protein>
    <recommendedName>
        <fullName evidence="5">Signal peptidase I</fullName>
        <ecNumber evidence="5">3.4.21.89</ecNumber>
    </recommendedName>
</protein>
<dbReference type="CDD" id="cd06462">
    <property type="entry name" value="Peptidase_S24_S26"/>
    <property type="match status" value="1"/>
</dbReference>
<keyword evidence="4 6" id="KW-0472">Membrane</keyword>
<dbReference type="PRINTS" id="PR00728">
    <property type="entry name" value="SIGNALPTASE"/>
</dbReference>
<gene>
    <name evidence="7" type="ORF">Gferi_11620</name>
</gene>
<dbReference type="Proteomes" id="UP000095743">
    <property type="component" value="Chromosome"/>
</dbReference>
<dbReference type="GO" id="GO:0016020">
    <property type="term" value="C:membrane"/>
    <property type="evidence" value="ECO:0007669"/>
    <property type="project" value="UniProtKB-SubCell"/>
</dbReference>
<evidence type="ECO:0000256" key="3">
    <source>
        <dbReference type="ARBA" id="ARBA00022989"/>
    </source>
</evidence>
<evidence type="ECO:0000256" key="5">
    <source>
        <dbReference type="NCBIfam" id="TIGR02228"/>
    </source>
</evidence>
<evidence type="ECO:0000256" key="4">
    <source>
        <dbReference type="ARBA" id="ARBA00023136"/>
    </source>
</evidence>
<dbReference type="SUPFAM" id="SSF51306">
    <property type="entry name" value="LexA/Signal peptidase"/>
    <property type="match status" value="1"/>
</dbReference>
<reference evidence="7 8" key="1">
    <citation type="submission" date="2016-09" db="EMBL/GenBank/DDBJ databases">
        <title>Genomic analysis reveals versatility of anaerobic energy metabolism of Geosporobacter ferrireducens IRF9 of phylum Firmicutes.</title>
        <authorList>
            <person name="Kim S.-J."/>
        </authorList>
    </citation>
    <scope>NUCLEOTIDE SEQUENCE [LARGE SCALE GENOMIC DNA]</scope>
    <source>
        <strain evidence="7 8">IRF9</strain>
    </source>
</reference>
<evidence type="ECO:0000313" key="7">
    <source>
        <dbReference type="EMBL" id="AOT70185.1"/>
    </source>
</evidence>
<dbReference type="GO" id="GO:0006465">
    <property type="term" value="P:signal peptide processing"/>
    <property type="evidence" value="ECO:0007669"/>
    <property type="project" value="UniProtKB-UniRule"/>
</dbReference>
<sequence length="189" mass="20983">MIKTMLKWIGDSITIVLVFIIGVSVFTMFQAKTNPQKVPSVFGFKPLKVLTGSMEPVLKPGDMVVTRETEPEEIQIGDVLTYRIEGNTLVTHRVIGIVEENGIVKFRTKGDANNTEDQELIEGKQAIGTMAFKIPGGGMIADFAKTGRGFLLFILLPIFLLIVSELRVIWLELKKVNNKKTEAPDHIKA</sequence>
<dbReference type="GO" id="GO:0004252">
    <property type="term" value="F:serine-type endopeptidase activity"/>
    <property type="evidence" value="ECO:0007669"/>
    <property type="project" value="UniProtKB-UniRule"/>
</dbReference>